<dbReference type="RefSeq" id="WP_267880046.1">
    <property type="nucleotide sequence ID" value="NZ_JJRY01000011.1"/>
</dbReference>
<dbReference type="Proteomes" id="UP000027936">
    <property type="component" value="Unassembled WGS sequence"/>
</dbReference>
<evidence type="ECO:0000313" key="2">
    <source>
        <dbReference type="Proteomes" id="UP000027936"/>
    </source>
</evidence>
<dbReference type="EMBL" id="JJRY01000011">
    <property type="protein sequence ID" value="KEF37857.1"/>
    <property type="molecule type" value="Genomic_DNA"/>
</dbReference>
<dbReference type="PATRIC" id="fig|1348973.3.peg.2795"/>
<name>A0A072NKR3_SCHAZ</name>
<comment type="caution">
    <text evidence="1">The sequence shown here is derived from an EMBL/GenBank/DDBJ whole genome shotgun (WGS) entry which is preliminary data.</text>
</comment>
<evidence type="ECO:0000313" key="1">
    <source>
        <dbReference type="EMBL" id="KEF37857.1"/>
    </source>
</evidence>
<proteinExistence type="predicted"/>
<gene>
    <name evidence="1" type="ORF">M670_02889</name>
</gene>
<protein>
    <submittedName>
        <fullName evidence="1">Uncharacterized protein</fullName>
    </submittedName>
</protein>
<accession>A0A072NKR3</accession>
<dbReference type="AlphaFoldDB" id="A0A072NKR3"/>
<organism evidence="1 2">
    <name type="scientific">Schinkia azotoformans MEV2011</name>
    <dbReference type="NCBI Taxonomy" id="1348973"/>
    <lineage>
        <taxon>Bacteria</taxon>
        <taxon>Bacillati</taxon>
        <taxon>Bacillota</taxon>
        <taxon>Bacilli</taxon>
        <taxon>Bacillales</taxon>
        <taxon>Bacillaceae</taxon>
        <taxon>Calidifontibacillus/Schinkia group</taxon>
        <taxon>Schinkia</taxon>
    </lineage>
</organism>
<sequence>MTKKKLNKRVIKMIKSHMKEQEQKQVNWQKSVLRQESISFK</sequence>
<reference evidence="1 2" key="1">
    <citation type="submission" date="2014-04" db="EMBL/GenBank/DDBJ databases">
        <title>Draft genome sequence of Bacillus azotoformans MEV2011, a (co-) denitrifying strain unable to grow in the presence of oxygen.</title>
        <authorList>
            <person name="Nielsen M."/>
            <person name="Schreiber L."/>
            <person name="Finster K."/>
            <person name="Schramm A."/>
        </authorList>
    </citation>
    <scope>NUCLEOTIDE SEQUENCE [LARGE SCALE GENOMIC DNA]</scope>
    <source>
        <strain evidence="1 2">MEV2011</strain>
    </source>
</reference>